<protein>
    <submittedName>
        <fullName evidence="1">Uncharacterized protein</fullName>
    </submittedName>
</protein>
<reference evidence="1" key="1">
    <citation type="journal article" date="2014" name="Front. Microbiol.">
        <title>High frequency of phylogenetically diverse reductive dehalogenase-homologous genes in deep subseafloor sedimentary metagenomes.</title>
        <authorList>
            <person name="Kawai M."/>
            <person name="Futagami T."/>
            <person name="Toyoda A."/>
            <person name="Takaki Y."/>
            <person name="Nishi S."/>
            <person name="Hori S."/>
            <person name="Arai W."/>
            <person name="Tsubouchi T."/>
            <person name="Morono Y."/>
            <person name="Uchiyama I."/>
            <person name="Ito T."/>
            <person name="Fujiyama A."/>
            <person name="Inagaki F."/>
            <person name="Takami H."/>
        </authorList>
    </citation>
    <scope>NUCLEOTIDE SEQUENCE</scope>
    <source>
        <strain evidence="1">Expedition CK06-06</strain>
    </source>
</reference>
<sequence length="205" mass="22150">MLTAKLILDRLDKEGRLLERREQPSRSFTKQFLQLLYVAHYQIQSGAPYSMTDIRGAAVNVDSQIVSPTYATRGAKANLAFGSPPGSKGNFLAYGGGAGAYLYAKMLQSVLMGEHLGIQVGGGTTAVTPTDTQLETRFGHGIRPADGANATFESYTAGDDAGLRIYGNTWGAQTFRAQHQHKLYSVKLLVYRVGLPGTITVDIYA</sequence>
<dbReference type="AlphaFoldDB" id="X1TFC4"/>
<accession>X1TFC4</accession>
<organism evidence="1">
    <name type="scientific">marine sediment metagenome</name>
    <dbReference type="NCBI Taxonomy" id="412755"/>
    <lineage>
        <taxon>unclassified sequences</taxon>
        <taxon>metagenomes</taxon>
        <taxon>ecological metagenomes</taxon>
    </lineage>
</organism>
<name>X1TFC4_9ZZZZ</name>
<dbReference type="EMBL" id="BARW01032880">
    <property type="protein sequence ID" value="GAJ04003.1"/>
    <property type="molecule type" value="Genomic_DNA"/>
</dbReference>
<proteinExistence type="predicted"/>
<feature type="non-terminal residue" evidence="1">
    <location>
        <position position="205"/>
    </location>
</feature>
<comment type="caution">
    <text evidence="1">The sequence shown here is derived from an EMBL/GenBank/DDBJ whole genome shotgun (WGS) entry which is preliminary data.</text>
</comment>
<gene>
    <name evidence="1" type="ORF">S12H4_51933</name>
</gene>
<evidence type="ECO:0000313" key="1">
    <source>
        <dbReference type="EMBL" id="GAJ04003.1"/>
    </source>
</evidence>